<evidence type="ECO:0000313" key="1">
    <source>
        <dbReference type="EMBL" id="SDY18866.1"/>
    </source>
</evidence>
<proteinExistence type="predicted"/>
<dbReference type="EMBL" id="FNPK01000005">
    <property type="protein sequence ID" value="SDY18866.1"/>
    <property type="molecule type" value="Genomic_DNA"/>
</dbReference>
<accession>A0A1H3HTN0</accession>
<organism evidence="1 2">
    <name type="scientific">Acinetobacter kyonggiensis</name>
    <dbReference type="NCBI Taxonomy" id="595670"/>
    <lineage>
        <taxon>Bacteria</taxon>
        <taxon>Pseudomonadati</taxon>
        <taxon>Pseudomonadota</taxon>
        <taxon>Gammaproteobacteria</taxon>
        <taxon>Moraxellales</taxon>
        <taxon>Moraxellaceae</taxon>
        <taxon>Acinetobacter</taxon>
    </lineage>
</organism>
<evidence type="ECO:0000313" key="2">
    <source>
        <dbReference type="Proteomes" id="UP000199035"/>
    </source>
</evidence>
<name>A0A1H3HTN0_9GAMM</name>
<sequence>MIKYLRAIPKSSPYQPKLFLLQAFHNSKILIIMLKKHKNAFNVIFKLCDLYKKA</sequence>
<protein>
    <submittedName>
        <fullName evidence="1">Uncharacterized protein</fullName>
    </submittedName>
</protein>
<reference evidence="2" key="1">
    <citation type="submission" date="2016-10" db="EMBL/GenBank/DDBJ databases">
        <authorList>
            <person name="Varghese N."/>
            <person name="Submissions S."/>
        </authorList>
    </citation>
    <scope>NUCLEOTIDE SEQUENCE [LARGE SCALE GENOMIC DNA]</scope>
    <source>
        <strain evidence="2">ANC 5109</strain>
    </source>
</reference>
<dbReference type="AlphaFoldDB" id="A0A1H3HTN0"/>
<keyword evidence="2" id="KW-1185">Reference proteome</keyword>
<dbReference type="Proteomes" id="UP000199035">
    <property type="component" value="Unassembled WGS sequence"/>
</dbReference>
<gene>
    <name evidence="1" type="ORF">SAMN05421643_10528</name>
</gene>